<gene>
    <name evidence="1" type="ORF">BJ960_000391</name>
</gene>
<accession>A0A852R3P1</accession>
<evidence type="ECO:0000313" key="1">
    <source>
        <dbReference type="EMBL" id="NYD25588.1"/>
    </source>
</evidence>
<comment type="caution">
    <text evidence="1">The sequence shown here is derived from an EMBL/GenBank/DDBJ whole genome shotgun (WGS) entry which is preliminary data.</text>
</comment>
<dbReference type="RefSeq" id="WP_185986035.1">
    <property type="nucleotide sequence ID" value="NZ_BAAALZ010000003.1"/>
</dbReference>
<dbReference type="AlphaFoldDB" id="A0A852R3P1"/>
<organism evidence="1 2">
    <name type="scientific">Leucobacter aridicollis</name>
    <dbReference type="NCBI Taxonomy" id="283878"/>
    <lineage>
        <taxon>Bacteria</taxon>
        <taxon>Bacillati</taxon>
        <taxon>Actinomycetota</taxon>
        <taxon>Actinomycetes</taxon>
        <taxon>Micrococcales</taxon>
        <taxon>Microbacteriaceae</taxon>
        <taxon>Leucobacter</taxon>
    </lineage>
</organism>
<evidence type="ECO:0008006" key="3">
    <source>
        <dbReference type="Google" id="ProtNLM"/>
    </source>
</evidence>
<dbReference type="Proteomes" id="UP000586095">
    <property type="component" value="Unassembled WGS sequence"/>
</dbReference>
<proteinExistence type="predicted"/>
<keyword evidence="2" id="KW-1185">Reference proteome</keyword>
<dbReference type="EMBL" id="JACCBD010000001">
    <property type="protein sequence ID" value="NYD25588.1"/>
    <property type="molecule type" value="Genomic_DNA"/>
</dbReference>
<evidence type="ECO:0000313" key="2">
    <source>
        <dbReference type="Proteomes" id="UP000586095"/>
    </source>
</evidence>
<protein>
    <recommendedName>
        <fullName evidence="3">Transcriptional regulator, AbiEi antitoxin, Type IV TA system</fullName>
    </recommendedName>
</protein>
<name>A0A852R3P1_9MICO</name>
<reference evidence="1 2" key="1">
    <citation type="submission" date="2020-07" db="EMBL/GenBank/DDBJ databases">
        <title>Sequencing the genomes of 1000 actinobacteria strains.</title>
        <authorList>
            <person name="Klenk H.-P."/>
        </authorList>
    </citation>
    <scope>NUCLEOTIDE SEQUENCE [LARGE SCALE GENOMIC DNA]</scope>
    <source>
        <strain evidence="1 2">DSM 17380</strain>
    </source>
</reference>
<sequence>MPSSRQLDAVAAELLRATDLRRAGTSEHAIAAAVRSSSLVRLRQGWYVRGGFWETATVETQHVAALLAAHGSAVRPPVFSHGSAAVLHGFPALSRWLRDAGRRQTPAGPDASSRVVAVTVPRTRPASPSATIVRHRADLAANDVETFEGFRRTTAERTLADLARAWPFTVALASADAHLREIARVGRLIDDATVRDWRDGMLRRAASLRGRPGSHAVEAVAVLADPRADSPLESLSRLRFAELGVDVDLQVAVRSAGRAPAYLDFQLTGSQFWGEADGKQKYSDAALRHDKTPAEVVLAEKRRADWISGTTGLRPIRWGSAEAFSRERFGAHLAAHGVQVPGRPSKRWGPRVAEFLRGLP</sequence>